<evidence type="ECO:0000313" key="3">
    <source>
        <dbReference type="Proteomes" id="UP000187209"/>
    </source>
</evidence>
<name>A0A1R2AXV6_9CILI</name>
<feature type="transmembrane region" description="Helical" evidence="1">
    <location>
        <begin position="21"/>
        <end position="41"/>
    </location>
</feature>
<comment type="caution">
    <text evidence="2">The sequence shown here is derived from an EMBL/GenBank/DDBJ whole genome shotgun (WGS) entry which is preliminary data.</text>
</comment>
<keyword evidence="1" id="KW-0812">Transmembrane</keyword>
<dbReference type="AlphaFoldDB" id="A0A1R2AXV6"/>
<gene>
    <name evidence="2" type="ORF">SteCoe_32952</name>
</gene>
<organism evidence="2 3">
    <name type="scientific">Stentor coeruleus</name>
    <dbReference type="NCBI Taxonomy" id="5963"/>
    <lineage>
        <taxon>Eukaryota</taxon>
        <taxon>Sar</taxon>
        <taxon>Alveolata</taxon>
        <taxon>Ciliophora</taxon>
        <taxon>Postciliodesmatophora</taxon>
        <taxon>Heterotrichea</taxon>
        <taxon>Heterotrichida</taxon>
        <taxon>Stentoridae</taxon>
        <taxon>Stentor</taxon>
    </lineage>
</organism>
<feature type="transmembrane region" description="Helical" evidence="1">
    <location>
        <begin position="92"/>
        <end position="112"/>
    </location>
</feature>
<evidence type="ECO:0000313" key="2">
    <source>
        <dbReference type="EMBL" id="OMJ69347.1"/>
    </source>
</evidence>
<proteinExistence type="predicted"/>
<reference evidence="2 3" key="1">
    <citation type="submission" date="2016-11" db="EMBL/GenBank/DDBJ databases">
        <title>The macronuclear genome of Stentor coeruleus: a giant cell with tiny introns.</title>
        <authorList>
            <person name="Slabodnick M."/>
            <person name="Ruby J.G."/>
            <person name="Reiff S.B."/>
            <person name="Swart E.C."/>
            <person name="Gosai S."/>
            <person name="Prabakaran S."/>
            <person name="Witkowska E."/>
            <person name="Larue G.E."/>
            <person name="Fisher S."/>
            <person name="Freeman R.M."/>
            <person name="Gunawardena J."/>
            <person name="Chu W."/>
            <person name="Stover N.A."/>
            <person name="Gregory B.D."/>
            <person name="Nowacki M."/>
            <person name="Derisi J."/>
            <person name="Roy S.W."/>
            <person name="Marshall W.F."/>
            <person name="Sood P."/>
        </authorList>
    </citation>
    <scope>NUCLEOTIDE SEQUENCE [LARGE SCALE GENOMIC DNA]</scope>
    <source>
        <strain evidence="2">WM001</strain>
    </source>
</reference>
<keyword evidence="3" id="KW-1185">Reference proteome</keyword>
<keyword evidence="1" id="KW-0472">Membrane</keyword>
<dbReference type="EMBL" id="MPUH01001209">
    <property type="protein sequence ID" value="OMJ69347.1"/>
    <property type="molecule type" value="Genomic_DNA"/>
</dbReference>
<accession>A0A1R2AXV6</accession>
<keyword evidence="1" id="KW-1133">Transmembrane helix</keyword>
<sequence length="176" mass="20528">MSLESLVRMDQTERKKEHKMNLLSILGFNVIMYVIEFIFIACTLVKSFDREFTIRYSKAGIELFIAIWTLLAGCILIRIVHRLFTLVPKILIFWLIVGVLSAILQSIQQLLLNILDDKSPDLNIILIFVSYNLYDICPALVFINSFKVYLEFFESSNEDFEYDNSMIKFSDALNTY</sequence>
<protein>
    <submittedName>
        <fullName evidence="2">Uncharacterized protein</fullName>
    </submittedName>
</protein>
<feature type="transmembrane region" description="Helical" evidence="1">
    <location>
        <begin position="124"/>
        <end position="143"/>
    </location>
</feature>
<evidence type="ECO:0000256" key="1">
    <source>
        <dbReference type="SAM" id="Phobius"/>
    </source>
</evidence>
<dbReference type="Proteomes" id="UP000187209">
    <property type="component" value="Unassembled WGS sequence"/>
</dbReference>
<feature type="transmembrane region" description="Helical" evidence="1">
    <location>
        <begin position="61"/>
        <end position="80"/>
    </location>
</feature>